<feature type="domain" description="Response regulatory" evidence="15">
    <location>
        <begin position="402"/>
        <end position="523"/>
    </location>
</feature>
<feature type="domain" description="Response regulatory" evidence="15">
    <location>
        <begin position="569"/>
        <end position="686"/>
    </location>
</feature>
<evidence type="ECO:0000259" key="15">
    <source>
        <dbReference type="PROSITE" id="PS50110"/>
    </source>
</evidence>
<evidence type="ECO:0000256" key="8">
    <source>
        <dbReference type="ARBA" id="ARBA00023012"/>
    </source>
</evidence>
<dbReference type="AlphaFoldDB" id="A0A1Y5TRV1"/>
<dbReference type="PANTHER" id="PTHR45339:SF5">
    <property type="entry name" value="HISTIDINE KINASE"/>
    <property type="match status" value="1"/>
</dbReference>
<evidence type="ECO:0000256" key="6">
    <source>
        <dbReference type="ARBA" id="ARBA00022777"/>
    </source>
</evidence>
<dbReference type="SUPFAM" id="SSF55874">
    <property type="entry name" value="ATPase domain of HSP90 chaperone/DNA topoisomerase II/histidine kinase"/>
    <property type="match status" value="1"/>
</dbReference>
<keyword evidence="4 17" id="KW-0808">Transferase</keyword>
<dbReference type="FunFam" id="1.10.287.130:FF:000002">
    <property type="entry name" value="Two-component osmosensing histidine kinase"/>
    <property type="match status" value="1"/>
</dbReference>
<dbReference type="Pfam" id="PF00072">
    <property type="entry name" value="Response_reg"/>
    <property type="match status" value="2"/>
</dbReference>
<evidence type="ECO:0000256" key="11">
    <source>
        <dbReference type="PROSITE-ProRule" id="PRU00110"/>
    </source>
</evidence>
<dbReference type="InterPro" id="IPR036097">
    <property type="entry name" value="HisK_dim/P_sf"/>
</dbReference>
<dbReference type="InterPro" id="IPR005467">
    <property type="entry name" value="His_kinase_dom"/>
</dbReference>
<dbReference type="Proteomes" id="UP000193200">
    <property type="component" value="Unassembled WGS sequence"/>
</dbReference>
<feature type="compositionally biased region" description="Pro residues" evidence="13">
    <location>
        <begin position="540"/>
        <end position="551"/>
    </location>
</feature>
<comment type="catalytic activity">
    <reaction evidence="1">
        <text>ATP + protein L-histidine = ADP + protein N-phospho-L-histidine.</text>
        <dbReference type="EC" id="2.7.13.3"/>
    </reaction>
</comment>
<dbReference type="GO" id="GO:0005524">
    <property type="term" value="F:ATP binding"/>
    <property type="evidence" value="ECO:0007669"/>
    <property type="project" value="UniProtKB-KW"/>
</dbReference>
<evidence type="ECO:0000256" key="1">
    <source>
        <dbReference type="ARBA" id="ARBA00000085"/>
    </source>
</evidence>
<evidence type="ECO:0000256" key="13">
    <source>
        <dbReference type="SAM" id="MobiDB-lite"/>
    </source>
</evidence>
<dbReference type="InterPro" id="IPR003594">
    <property type="entry name" value="HATPase_dom"/>
</dbReference>
<dbReference type="InterPro" id="IPR036890">
    <property type="entry name" value="HATPase_C_sf"/>
</dbReference>
<dbReference type="GO" id="GO:0005886">
    <property type="term" value="C:plasma membrane"/>
    <property type="evidence" value="ECO:0007669"/>
    <property type="project" value="UniProtKB-SubCell"/>
</dbReference>
<comment type="subunit">
    <text evidence="9">At low DSF concentrations, interacts with RpfF.</text>
</comment>
<feature type="domain" description="HPt" evidence="16">
    <location>
        <begin position="725"/>
        <end position="818"/>
    </location>
</feature>
<reference evidence="17 18" key="1">
    <citation type="submission" date="2017-03" db="EMBL/GenBank/DDBJ databases">
        <authorList>
            <person name="Afonso C.L."/>
            <person name="Miller P.J."/>
            <person name="Scott M.A."/>
            <person name="Spackman E."/>
            <person name="Goraichik I."/>
            <person name="Dimitrov K.M."/>
            <person name="Suarez D.L."/>
            <person name="Swayne D.E."/>
        </authorList>
    </citation>
    <scope>NUCLEOTIDE SEQUENCE [LARGE SCALE GENOMIC DNA]</scope>
    <source>
        <strain evidence="17 18">CECT 7691</strain>
    </source>
</reference>
<dbReference type="InterPro" id="IPR001789">
    <property type="entry name" value="Sig_transdc_resp-reg_receiver"/>
</dbReference>
<keyword evidence="3 12" id="KW-0597">Phosphoprotein</keyword>
<name>A0A1Y5TRV1_9PROT</name>
<keyword evidence="18" id="KW-1185">Reference proteome</keyword>
<dbReference type="InterPro" id="IPR003661">
    <property type="entry name" value="HisK_dim/P_dom"/>
</dbReference>
<feature type="region of interest" description="Disordered" evidence="13">
    <location>
        <begin position="689"/>
        <end position="711"/>
    </location>
</feature>
<dbReference type="CDD" id="cd17546">
    <property type="entry name" value="REC_hyHK_CKI1_RcsC-like"/>
    <property type="match status" value="1"/>
</dbReference>
<dbReference type="InterPro" id="IPR004358">
    <property type="entry name" value="Sig_transdc_His_kin-like_C"/>
</dbReference>
<dbReference type="Gene3D" id="3.30.565.10">
    <property type="entry name" value="Histidine kinase-like ATPase, C-terminal domain"/>
    <property type="match status" value="1"/>
</dbReference>
<organism evidence="17 18">
    <name type="scientific">Oceanibacterium hippocampi</name>
    <dbReference type="NCBI Taxonomy" id="745714"/>
    <lineage>
        <taxon>Bacteria</taxon>
        <taxon>Pseudomonadati</taxon>
        <taxon>Pseudomonadota</taxon>
        <taxon>Alphaproteobacteria</taxon>
        <taxon>Sneathiellales</taxon>
        <taxon>Sneathiellaceae</taxon>
        <taxon>Oceanibacterium</taxon>
    </lineage>
</organism>
<feature type="modified residue" description="4-aspartylphosphate" evidence="12">
    <location>
        <position position="618"/>
    </location>
</feature>
<evidence type="ECO:0000256" key="7">
    <source>
        <dbReference type="ARBA" id="ARBA00022840"/>
    </source>
</evidence>
<dbReference type="SMART" id="SM00073">
    <property type="entry name" value="HPT"/>
    <property type="match status" value="1"/>
</dbReference>
<dbReference type="FunCoup" id="A0A1Y5TRV1">
    <property type="interactions" value="293"/>
</dbReference>
<evidence type="ECO:0000313" key="17">
    <source>
        <dbReference type="EMBL" id="SLN70403.1"/>
    </source>
</evidence>
<dbReference type="CDD" id="cd16922">
    <property type="entry name" value="HATPase_EvgS-ArcB-TorS-like"/>
    <property type="match status" value="1"/>
</dbReference>
<evidence type="ECO:0000256" key="4">
    <source>
        <dbReference type="ARBA" id="ARBA00022679"/>
    </source>
</evidence>
<dbReference type="CDD" id="cd00088">
    <property type="entry name" value="HPT"/>
    <property type="match status" value="1"/>
</dbReference>
<dbReference type="InParanoid" id="A0A1Y5TRV1"/>
<dbReference type="SMART" id="SM00388">
    <property type="entry name" value="HisKA"/>
    <property type="match status" value="1"/>
</dbReference>
<evidence type="ECO:0000259" key="14">
    <source>
        <dbReference type="PROSITE" id="PS50109"/>
    </source>
</evidence>
<dbReference type="EC" id="2.7.13.3" evidence="2"/>
<dbReference type="InterPro" id="IPR011006">
    <property type="entry name" value="CheY-like_superfamily"/>
</dbReference>
<feature type="region of interest" description="Disordered" evidence="13">
    <location>
        <begin position="535"/>
        <end position="556"/>
    </location>
</feature>
<feature type="modified residue" description="Phosphohistidine" evidence="11">
    <location>
        <position position="764"/>
    </location>
</feature>
<dbReference type="FunFam" id="3.30.565.10:FF:000010">
    <property type="entry name" value="Sensor histidine kinase RcsC"/>
    <property type="match status" value="1"/>
</dbReference>
<accession>A0A1Y5TRV1</accession>
<dbReference type="Gene3D" id="1.10.287.130">
    <property type="match status" value="1"/>
</dbReference>
<keyword evidence="6 17" id="KW-0418">Kinase</keyword>
<proteinExistence type="predicted"/>
<dbReference type="Pfam" id="PF01627">
    <property type="entry name" value="Hpt"/>
    <property type="match status" value="1"/>
</dbReference>
<protein>
    <recommendedName>
        <fullName evidence="10">Sensory/regulatory protein RpfC</fullName>
        <ecNumber evidence="2">2.7.13.3</ecNumber>
    </recommendedName>
</protein>
<dbReference type="SUPFAM" id="SSF47226">
    <property type="entry name" value="Histidine-containing phosphotransfer domain, HPT domain"/>
    <property type="match status" value="1"/>
</dbReference>
<dbReference type="SMART" id="SM00448">
    <property type="entry name" value="REC"/>
    <property type="match status" value="2"/>
</dbReference>
<keyword evidence="5" id="KW-0547">Nucleotide-binding</keyword>
<dbReference type="PRINTS" id="PR00344">
    <property type="entry name" value="BCTRLSENSOR"/>
</dbReference>
<evidence type="ECO:0000256" key="3">
    <source>
        <dbReference type="ARBA" id="ARBA00022553"/>
    </source>
</evidence>
<evidence type="ECO:0000259" key="16">
    <source>
        <dbReference type="PROSITE" id="PS50894"/>
    </source>
</evidence>
<sequence length="834" mass="89438">MSYAMTDLLPGETDMPDLPTLIEEAVNALSEGFAIFDAEEKLIYSNAPSRRDHGIAFDAFERGLGIRAGMYDSVRQALPDGDETVWRETSERLLERLYSGQPTDLRADDGRVVRTVYRTMGGGRKVAISSDITELRRKEGELKLARIQSEAANRAKSEFLANMSHEIRTPMNGIIGMNALLLRSELTPEQRKFAEAVSSSADALLAIINDILDISKLEAGRMELEEIDFNIADIVEDVVELLAPRAAEKGVEMNSFIDEGARRQLRGDPVRFRQIILNLVSNAEKFTETGIVSVSVTSTAAAPDRTRVRVEVNDTGIGLSDEAMGKLFQKFQQADGSVTRRYGGTGLGLSICRQLVDLMGGTIGAGNRDGGGSTFWFEAEFGAAHEAAAPAVSPDRGIDGARILVVDDIELNRTIFKCQLEAEGAEVEVAAGATGCMAALYNAEAQGRPFDLVLMDHMMPDYSGQEVAAQIRRNVALRQPRVVMASSIDMSMRPDPALDARIDAYLTKPVRHRELIGCLARTIAGAAAEPVAVETASPPTTEPPTTVPPAPAVSSVPARPAAASMARGRILLAEDNETNRLLATTLLQADGHDVVTVADGAAAVAAARSESFDLILMDVQMPIMDGLRATREIRALGTPSATVPIVAMTANAMASDRAACLKAGMNDHVSKPIDPDGFLRLVAGFLSDGQRGRAPSRDGSTAAPGQMPEAPLEPRHLDALARTLPRERLTELLNAYNSSARDIVDRLGRAARDRDIDRIARDAHDLKGLAGNFGVLQVQWLAAELERACQAGWNGEAAELVEAIASASVTARKLLGQHFGLGGFSRRGEAGGSA</sequence>
<dbReference type="PROSITE" id="PS50110">
    <property type="entry name" value="RESPONSE_REGULATORY"/>
    <property type="match status" value="2"/>
</dbReference>
<evidence type="ECO:0000256" key="9">
    <source>
        <dbReference type="ARBA" id="ARBA00064003"/>
    </source>
</evidence>
<dbReference type="Gene3D" id="1.20.120.160">
    <property type="entry name" value="HPT domain"/>
    <property type="match status" value="1"/>
</dbReference>
<gene>
    <name evidence="17" type="primary">barA_2</name>
    <name evidence="17" type="ORF">OCH7691_03289</name>
</gene>
<dbReference type="SUPFAM" id="SSF52172">
    <property type="entry name" value="CheY-like"/>
    <property type="match status" value="2"/>
</dbReference>
<dbReference type="PANTHER" id="PTHR45339">
    <property type="entry name" value="HYBRID SIGNAL TRANSDUCTION HISTIDINE KINASE J"/>
    <property type="match status" value="1"/>
</dbReference>
<dbReference type="InterPro" id="IPR008207">
    <property type="entry name" value="Sig_transdc_His_kin_Hpt_dom"/>
</dbReference>
<evidence type="ECO:0000256" key="10">
    <source>
        <dbReference type="ARBA" id="ARBA00068150"/>
    </source>
</evidence>
<dbReference type="PROSITE" id="PS50109">
    <property type="entry name" value="HIS_KIN"/>
    <property type="match status" value="1"/>
</dbReference>
<dbReference type="SMART" id="SM00387">
    <property type="entry name" value="HATPase_c"/>
    <property type="match status" value="1"/>
</dbReference>
<evidence type="ECO:0000256" key="2">
    <source>
        <dbReference type="ARBA" id="ARBA00012438"/>
    </source>
</evidence>
<dbReference type="GO" id="GO:0000155">
    <property type="term" value="F:phosphorelay sensor kinase activity"/>
    <property type="evidence" value="ECO:0007669"/>
    <property type="project" value="InterPro"/>
</dbReference>
<evidence type="ECO:0000256" key="5">
    <source>
        <dbReference type="ARBA" id="ARBA00022741"/>
    </source>
</evidence>
<keyword evidence="8" id="KW-0902">Two-component regulatory system</keyword>
<dbReference type="InterPro" id="IPR036641">
    <property type="entry name" value="HPT_dom_sf"/>
</dbReference>
<dbReference type="Gene3D" id="3.40.50.2300">
    <property type="match status" value="2"/>
</dbReference>
<feature type="modified residue" description="4-aspartylphosphate" evidence="12">
    <location>
        <position position="456"/>
    </location>
</feature>
<dbReference type="Pfam" id="PF00512">
    <property type="entry name" value="HisKA"/>
    <property type="match status" value="1"/>
</dbReference>
<dbReference type="CDD" id="cd00082">
    <property type="entry name" value="HisKA"/>
    <property type="match status" value="1"/>
</dbReference>
<dbReference type="OrthoDB" id="9810730at2"/>
<dbReference type="SUPFAM" id="SSF47384">
    <property type="entry name" value="Homodimeric domain of signal transducing histidine kinase"/>
    <property type="match status" value="1"/>
</dbReference>
<evidence type="ECO:0000256" key="12">
    <source>
        <dbReference type="PROSITE-ProRule" id="PRU00169"/>
    </source>
</evidence>
<evidence type="ECO:0000313" key="18">
    <source>
        <dbReference type="Proteomes" id="UP000193200"/>
    </source>
</evidence>
<dbReference type="EMBL" id="FWFR01000003">
    <property type="protein sequence ID" value="SLN70403.1"/>
    <property type="molecule type" value="Genomic_DNA"/>
</dbReference>
<feature type="domain" description="Histidine kinase" evidence="14">
    <location>
        <begin position="162"/>
        <end position="383"/>
    </location>
</feature>
<dbReference type="PROSITE" id="PS50894">
    <property type="entry name" value="HPT"/>
    <property type="match status" value="1"/>
</dbReference>
<keyword evidence="7" id="KW-0067">ATP-binding</keyword>
<dbReference type="Pfam" id="PF02518">
    <property type="entry name" value="HATPase_c"/>
    <property type="match status" value="1"/>
</dbReference>